<organism evidence="2">
    <name type="scientific">Rhipicephalus microplus</name>
    <name type="common">Cattle tick</name>
    <name type="synonym">Boophilus microplus</name>
    <dbReference type="NCBI Taxonomy" id="6941"/>
    <lineage>
        <taxon>Eukaryota</taxon>
        <taxon>Metazoa</taxon>
        <taxon>Ecdysozoa</taxon>
        <taxon>Arthropoda</taxon>
        <taxon>Chelicerata</taxon>
        <taxon>Arachnida</taxon>
        <taxon>Acari</taxon>
        <taxon>Parasitiformes</taxon>
        <taxon>Ixodida</taxon>
        <taxon>Ixodoidea</taxon>
        <taxon>Ixodidae</taxon>
        <taxon>Rhipicephalinae</taxon>
        <taxon>Rhipicephalus</taxon>
        <taxon>Boophilus</taxon>
    </lineage>
</organism>
<dbReference type="AlphaFoldDB" id="A0A6M2CM51"/>
<feature type="transmembrane region" description="Helical" evidence="1">
    <location>
        <begin position="39"/>
        <end position="57"/>
    </location>
</feature>
<keyword evidence="1" id="KW-1133">Transmembrane helix</keyword>
<feature type="transmembrane region" description="Helical" evidence="1">
    <location>
        <begin position="63"/>
        <end position="80"/>
    </location>
</feature>
<evidence type="ECO:0000256" key="1">
    <source>
        <dbReference type="SAM" id="Phobius"/>
    </source>
</evidence>
<feature type="transmembrane region" description="Helical" evidence="1">
    <location>
        <begin position="12"/>
        <end position="32"/>
    </location>
</feature>
<keyword evidence="1" id="KW-0812">Transmembrane</keyword>
<protein>
    <submittedName>
        <fullName evidence="2">Uncharacterized protein</fullName>
    </submittedName>
</protein>
<proteinExistence type="predicted"/>
<keyword evidence="1" id="KW-0472">Membrane</keyword>
<evidence type="ECO:0000313" key="2">
    <source>
        <dbReference type="EMBL" id="NOV34638.1"/>
    </source>
</evidence>
<reference evidence="2" key="1">
    <citation type="submission" date="2019-09" db="EMBL/GenBank/DDBJ databases">
        <title>Organ-specific transcriptomic study of the physiology of the cattle tick, Rhipicephalus microplus.</title>
        <authorList>
            <person name="Tirloni L."/>
            <person name="Braz G."/>
            <person name="Gandara A.C.P."/>
            <person name="Sabadin G.A."/>
            <person name="da Silva R.M."/>
            <person name="Guizzo M.G."/>
            <person name="Machado J.A."/>
            <person name="Costa E.P."/>
            <person name="Gomes H.F."/>
            <person name="Moraes J."/>
            <person name="Mota M.B.S."/>
            <person name="Mesquita R.D."/>
            <person name="Alvarenga P.H."/>
            <person name="Alves F."/>
            <person name="Seixas A."/>
            <person name="da Fonseca R.N."/>
            <person name="Fogaca A."/>
            <person name="Logullo C."/>
            <person name="Tanaka A."/>
            <person name="Daffre S."/>
            <person name="Termignoni C."/>
            <person name="Vaz I.S.Jr."/>
            <person name="Oliveira P.L."/>
            <person name="Ribeiro J.M."/>
        </authorList>
    </citation>
    <scope>NUCLEOTIDE SEQUENCE</scope>
    <source>
        <strain evidence="2">Porto Alegre</strain>
    </source>
</reference>
<dbReference type="EMBL" id="GHWJ01001901">
    <property type="protein sequence ID" value="NOV34638.1"/>
    <property type="molecule type" value="Transcribed_RNA"/>
</dbReference>
<accession>A0A6M2CM51</accession>
<name>A0A6M2CM51_RHIMP</name>
<sequence>MFLSFPLFFSYLSIFLFLLLSLSFSLSLSVVILTPSILLPFYPFYFSFSIFLFLSMYSLSPSLFPLLPLSSLAFAILYNTSYSRHSINSFTSPLQVPSSCEHSEAAHN</sequence>